<evidence type="ECO:0000256" key="5">
    <source>
        <dbReference type="RuleBase" id="RU363017"/>
    </source>
</evidence>
<dbReference type="Pfam" id="PF00127">
    <property type="entry name" value="Copper-bind"/>
    <property type="match status" value="1"/>
</dbReference>
<dbReference type="EMBL" id="UHIA01000004">
    <property type="protein sequence ID" value="SUO98580.1"/>
    <property type="molecule type" value="Genomic_DNA"/>
</dbReference>
<dbReference type="Proteomes" id="UP000254575">
    <property type="component" value="Unassembled WGS sequence"/>
</dbReference>
<accession>A0A380N1B8</accession>
<reference evidence="7 8" key="1">
    <citation type="submission" date="2018-06" db="EMBL/GenBank/DDBJ databases">
        <authorList>
            <consortium name="Pathogen Informatics"/>
            <person name="Doyle S."/>
        </authorList>
    </citation>
    <scope>NUCLEOTIDE SEQUENCE [LARGE SCALE GENOMIC DNA]</scope>
    <source>
        <strain evidence="7 8">NCTC10717</strain>
    </source>
</reference>
<evidence type="ECO:0000313" key="7">
    <source>
        <dbReference type="EMBL" id="SUO98580.1"/>
    </source>
</evidence>
<feature type="signal peptide" evidence="5">
    <location>
        <begin position="1"/>
        <end position="19"/>
    </location>
</feature>
<comment type="subcellular location">
    <subcellularLocation>
        <location evidence="5">Periplasm</location>
    </subcellularLocation>
</comment>
<keyword evidence="5" id="KW-0574">Periplasm</keyword>
<name>A0A380N1B8_9GAMM</name>
<dbReference type="PANTHER" id="PTHR38439:SF2">
    <property type="entry name" value="OUTER MEMBRANE PROTEIN H.8"/>
    <property type="match status" value="1"/>
</dbReference>
<dbReference type="PANTHER" id="PTHR38439">
    <property type="entry name" value="AURACYANIN-B"/>
    <property type="match status" value="1"/>
</dbReference>
<dbReference type="OrthoDB" id="9814063at2"/>
<dbReference type="InterPro" id="IPR028871">
    <property type="entry name" value="BlueCu_1_BS"/>
</dbReference>
<feature type="chain" id="PRO_5016485822" description="Azurin" evidence="5">
    <location>
        <begin position="20"/>
        <end position="163"/>
    </location>
</feature>
<keyword evidence="5" id="KW-0732">Signal</keyword>
<dbReference type="InterPro" id="IPR008972">
    <property type="entry name" value="Cupredoxin"/>
</dbReference>
<dbReference type="AlphaFoldDB" id="A0A380N1B8"/>
<evidence type="ECO:0000256" key="1">
    <source>
        <dbReference type="ARBA" id="ARBA00022448"/>
    </source>
</evidence>
<keyword evidence="3 5" id="KW-0249">Electron transport</keyword>
<feature type="domain" description="Blue (type 1) copper" evidence="6">
    <location>
        <begin position="36"/>
        <end position="161"/>
    </location>
</feature>
<dbReference type="PROSITE" id="PS00196">
    <property type="entry name" value="COPPER_BLUE"/>
    <property type="match status" value="1"/>
</dbReference>
<dbReference type="CDD" id="cd13922">
    <property type="entry name" value="Azurin"/>
    <property type="match status" value="1"/>
</dbReference>
<dbReference type="GO" id="GO:0042597">
    <property type="term" value="C:periplasmic space"/>
    <property type="evidence" value="ECO:0007669"/>
    <property type="project" value="UniProtKB-SubCell"/>
</dbReference>
<evidence type="ECO:0000313" key="8">
    <source>
        <dbReference type="Proteomes" id="UP000254575"/>
    </source>
</evidence>
<dbReference type="NCBIfam" id="TIGR02695">
    <property type="entry name" value="azurin"/>
    <property type="match status" value="1"/>
</dbReference>
<dbReference type="RefSeq" id="WP_115219382.1">
    <property type="nucleotide sequence ID" value="NZ_UHIA01000004.1"/>
</dbReference>
<keyword evidence="4 5" id="KW-0186">Copper</keyword>
<keyword evidence="1 5" id="KW-0813">Transport</keyword>
<organism evidence="7 8">
    <name type="scientific">Suttonella indologenes</name>
    <dbReference type="NCBI Taxonomy" id="13276"/>
    <lineage>
        <taxon>Bacteria</taxon>
        <taxon>Pseudomonadati</taxon>
        <taxon>Pseudomonadota</taxon>
        <taxon>Gammaproteobacteria</taxon>
        <taxon>Cardiobacteriales</taxon>
        <taxon>Cardiobacteriaceae</taxon>
        <taxon>Suttonella</taxon>
    </lineage>
</organism>
<dbReference type="GO" id="GO:0009055">
    <property type="term" value="F:electron transfer activity"/>
    <property type="evidence" value="ECO:0007669"/>
    <property type="project" value="InterPro"/>
</dbReference>
<keyword evidence="8" id="KW-1185">Reference proteome</keyword>
<protein>
    <recommendedName>
        <fullName evidence="5">Azurin</fullName>
    </recommendedName>
</protein>
<proteinExistence type="predicted"/>
<sequence>MKKLMISTLLAALSMNAMAQEAAKAEEAAAAGADKCAITISGDDAMKFDVKEFSINKSECPEFTVHLKHVGKLPAVAMGHNVVVTKKADMEAVAKDAIAAGPAKGYIKEGDERIVAHTKLIGGGQEDSVTFKTEGLEAGTEYEFFCSFPGHYAVMKGGITVSE</sequence>
<evidence type="ECO:0000256" key="4">
    <source>
        <dbReference type="ARBA" id="ARBA00023008"/>
    </source>
</evidence>
<keyword evidence="2 5" id="KW-0479">Metal-binding</keyword>
<gene>
    <name evidence="7" type="primary">azu</name>
    <name evidence="7" type="ORF">NCTC10717_02335</name>
</gene>
<comment type="function">
    <text evidence="5">Transfers electrons from cytochrome c551 to cytochrome oxidase.</text>
</comment>
<dbReference type="SUPFAM" id="SSF49503">
    <property type="entry name" value="Cupredoxins"/>
    <property type="match status" value="1"/>
</dbReference>
<dbReference type="GO" id="GO:0005507">
    <property type="term" value="F:copper ion binding"/>
    <property type="evidence" value="ECO:0007669"/>
    <property type="project" value="UniProtKB-UniRule"/>
</dbReference>
<dbReference type="Gene3D" id="2.60.40.420">
    <property type="entry name" value="Cupredoxins - blue copper proteins"/>
    <property type="match status" value="1"/>
</dbReference>
<dbReference type="InterPro" id="IPR000923">
    <property type="entry name" value="BlueCu_1"/>
</dbReference>
<dbReference type="InterPro" id="IPR050845">
    <property type="entry name" value="Cu-binding_ET"/>
</dbReference>
<evidence type="ECO:0000259" key="6">
    <source>
        <dbReference type="Pfam" id="PF00127"/>
    </source>
</evidence>
<dbReference type="InterPro" id="IPR014068">
    <property type="entry name" value="Azurin"/>
</dbReference>
<evidence type="ECO:0000256" key="2">
    <source>
        <dbReference type="ARBA" id="ARBA00022723"/>
    </source>
</evidence>
<evidence type="ECO:0000256" key="3">
    <source>
        <dbReference type="ARBA" id="ARBA00022982"/>
    </source>
</evidence>